<dbReference type="RefSeq" id="WP_115374137.1">
    <property type="nucleotide sequence ID" value="NZ_QASA01000001.1"/>
</dbReference>
<keyword evidence="2" id="KW-1185">Reference proteome</keyword>
<accession>A0A369QSC2</accession>
<evidence type="ECO:0000313" key="1">
    <source>
        <dbReference type="EMBL" id="RDC65068.1"/>
    </source>
</evidence>
<organism evidence="1 2">
    <name type="scientific">Adhaeribacter pallidiroseus</name>
    <dbReference type="NCBI Taxonomy" id="2072847"/>
    <lineage>
        <taxon>Bacteria</taxon>
        <taxon>Pseudomonadati</taxon>
        <taxon>Bacteroidota</taxon>
        <taxon>Cytophagia</taxon>
        <taxon>Cytophagales</taxon>
        <taxon>Hymenobacteraceae</taxon>
        <taxon>Adhaeribacter</taxon>
    </lineage>
</organism>
<sequence>MPEFKLNAFSVTAKNAAEANKKMNAVTTILKHLTVESLTILAAKAGKPNVNALIAQFSHLI</sequence>
<dbReference type="EMBL" id="QASA01000001">
    <property type="protein sequence ID" value="RDC65068.1"/>
    <property type="molecule type" value="Genomic_DNA"/>
</dbReference>
<name>A0A369QSC2_9BACT</name>
<comment type="caution">
    <text evidence="1">The sequence shown here is derived from an EMBL/GenBank/DDBJ whole genome shotgun (WGS) entry which is preliminary data.</text>
</comment>
<gene>
    <name evidence="1" type="ORF">AHMF7616_03691</name>
</gene>
<evidence type="ECO:0000313" key="2">
    <source>
        <dbReference type="Proteomes" id="UP000253919"/>
    </source>
</evidence>
<proteinExistence type="predicted"/>
<dbReference type="AlphaFoldDB" id="A0A369QSC2"/>
<protein>
    <submittedName>
        <fullName evidence="1">Uncharacterized protein</fullName>
    </submittedName>
</protein>
<reference evidence="1 2" key="1">
    <citation type="submission" date="2018-04" db="EMBL/GenBank/DDBJ databases">
        <title>Adhaeribacter sp. HMF7616 genome sequencing and assembly.</title>
        <authorList>
            <person name="Kang H."/>
            <person name="Kang J."/>
            <person name="Cha I."/>
            <person name="Kim H."/>
            <person name="Joh K."/>
        </authorList>
    </citation>
    <scope>NUCLEOTIDE SEQUENCE [LARGE SCALE GENOMIC DNA]</scope>
    <source>
        <strain evidence="1 2">HMF7616</strain>
    </source>
</reference>
<dbReference type="Proteomes" id="UP000253919">
    <property type="component" value="Unassembled WGS sequence"/>
</dbReference>